<dbReference type="Gene3D" id="3.40.50.1820">
    <property type="entry name" value="alpha/beta hydrolase"/>
    <property type="match status" value="1"/>
</dbReference>
<name>A0A238KWR2_9RHOB</name>
<dbReference type="InterPro" id="IPR029058">
    <property type="entry name" value="AB_hydrolase_fold"/>
</dbReference>
<dbReference type="EMBL" id="FXYE01000002">
    <property type="protein sequence ID" value="SMX47235.1"/>
    <property type="molecule type" value="Genomic_DNA"/>
</dbReference>
<dbReference type="RefSeq" id="WP_093968396.1">
    <property type="nucleotide sequence ID" value="NZ_FXYE01000002.1"/>
</dbReference>
<evidence type="ECO:0000313" key="1">
    <source>
        <dbReference type="EMBL" id="SMX47235.1"/>
    </source>
</evidence>
<reference evidence="2" key="1">
    <citation type="submission" date="2017-05" db="EMBL/GenBank/DDBJ databases">
        <authorList>
            <person name="Rodrigo-Torres L."/>
            <person name="Arahal R. D."/>
            <person name="Lucena T."/>
        </authorList>
    </citation>
    <scope>NUCLEOTIDE SEQUENCE [LARGE SCALE GENOMIC DNA]</scope>
    <source>
        <strain evidence="2">CECT 8621</strain>
    </source>
</reference>
<organism evidence="1 2">
    <name type="scientific">Actibacterium lipolyticum</name>
    <dbReference type="NCBI Taxonomy" id="1524263"/>
    <lineage>
        <taxon>Bacteria</taxon>
        <taxon>Pseudomonadati</taxon>
        <taxon>Pseudomonadota</taxon>
        <taxon>Alphaproteobacteria</taxon>
        <taxon>Rhodobacterales</taxon>
        <taxon>Roseobacteraceae</taxon>
        <taxon>Actibacterium</taxon>
    </lineage>
</organism>
<protein>
    <submittedName>
        <fullName evidence="1">Putative hydrolase MhqD</fullName>
        <ecNumber evidence="1">3.1.-.-</ecNumber>
    </submittedName>
</protein>
<dbReference type="Proteomes" id="UP000202922">
    <property type="component" value="Unassembled WGS sequence"/>
</dbReference>
<proteinExistence type="predicted"/>
<dbReference type="GO" id="GO:0016787">
    <property type="term" value="F:hydrolase activity"/>
    <property type="evidence" value="ECO:0007669"/>
    <property type="project" value="UniProtKB-KW"/>
</dbReference>
<dbReference type="OrthoDB" id="9796570at2"/>
<dbReference type="EC" id="3.1.-.-" evidence="1"/>
<gene>
    <name evidence="1" type="primary">mhqD</name>
    <name evidence="1" type="ORF">COL8621_03380</name>
</gene>
<accession>A0A238KWR2</accession>
<keyword evidence="2" id="KW-1185">Reference proteome</keyword>
<evidence type="ECO:0000313" key="2">
    <source>
        <dbReference type="Proteomes" id="UP000202922"/>
    </source>
</evidence>
<dbReference type="AlphaFoldDB" id="A0A238KWR2"/>
<dbReference type="SUPFAM" id="SSF53474">
    <property type="entry name" value="alpha/beta-Hydrolases"/>
    <property type="match status" value="1"/>
</dbReference>
<sequence>MADYITRKTPGTPNGTLIFIFHGTGGDENQFHGFAQELIPGATVISLRGDVSEGGALRFFRRRAEGLYDMNDLAVRVRALAGFLEKQKADVAPTRTIGLGYSNGANIMAAISFLHPSIFDDMALMHPLIPWAPDPQPGLSASRVLITAGQRDPICPAPETQALADYFSAQGTDVTLEWHPGGHEVRDTELTALRAFLTT</sequence>
<keyword evidence="1" id="KW-0378">Hydrolase</keyword>